<name>A0A979GWP2_CHIPD</name>
<protein>
    <submittedName>
        <fullName evidence="3">Uncharacterized protein</fullName>
    </submittedName>
</protein>
<reference evidence="4" key="1">
    <citation type="submission" date="2009-08" db="EMBL/GenBank/DDBJ databases">
        <title>The complete genome of Chitinophaga pinensis DSM 2588.</title>
        <authorList>
            <consortium name="US DOE Joint Genome Institute (JGI-PGF)"/>
            <person name="Lucas S."/>
            <person name="Copeland A."/>
            <person name="Lapidus A."/>
            <person name="Glavina del Rio T."/>
            <person name="Dalin E."/>
            <person name="Tice H."/>
            <person name="Bruce D."/>
            <person name="Goodwin L."/>
            <person name="Pitluck S."/>
            <person name="Kyrpides N."/>
            <person name="Mavromatis K."/>
            <person name="Ivanova N."/>
            <person name="Mikhailova N."/>
            <person name="Sims D."/>
            <person name="Meinche L."/>
            <person name="Brettin T."/>
            <person name="Detter J.C."/>
            <person name="Han C."/>
            <person name="Larimer F."/>
            <person name="Land M."/>
            <person name="Hauser L."/>
            <person name="Markowitz V."/>
            <person name="Cheng J.-F."/>
            <person name="Hugenholtz P."/>
            <person name="Woyke T."/>
            <person name="Wu D."/>
            <person name="Spring S."/>
            <person name="Klenk H.-P."/>
            <person name="Eisen J.A."/>
        </authorList>
    </citation>
    <scope>NUCLEOTIDE SEQUENCE [LARGE SCALE GENOMIC DNA]</scope>
    <source>
        <strain evidence="4">ATCC 43595 / DSM 2588 / LMG 13176 / NBRC 15968 / NCIMB 11800 / UQM 2034</strain>
    </source>
</reference>
<reference evidence="3 4" key="2">
    <citation type="journal article" date="2010" name="Stand. Genomic Sci.">
        <title>Complete genome sequence of Chitinophaga pinensis type strain (UQM 2034).</title>
        <authorList>
            <person name="Glavina Del Rio T."/>
            <person name="Abt B."/>
            <person name="Spring S."/>
            <person name="Lapidus A."/>
            <person name="Nolan M."/>
            <person name="Tice H."/>
            <person name="Copeland A."/>
            <person name="Cheng J.F."/>
            <person name="Chen F."/>
            <person name="Bruce D."/>
            <person name="Goodwin L."/>
            <person name="Pitluck S."/>
            <person name="Ivanova N."/>
            <person name="Mavromatis K."/>
            <person name="Mikhailova N."/>
            <person name="Pati A."/>
            <person name="Chen A."/>
            <person name="Palaniappan K."/>
            <person name="Land M."/>
            <person name="Hauser L."/>
            <person name="Chang Y.J."/>
            <person name="Jeffries C.D."/>
            <person name="Chain P."/>
            <person name="Saunders E."/>
            <person name="Detter J.C."/>
            <person name="Brettin T."/>
            <person name="Rohde M."/>
            <person name="Goker M."/>
            <person name="Bristow J."/>
            <person name="Eisen J.A."/>
            <person name="Markowitz V."/>
            <person name="Hugenholtz P."/>
            <person name="Kyrpides N.C."/>
            <person name="Klenk H.P."/>
            <person name="Lucas S."/>
        </authorList>
    </citation>
    <scope>NUCLEOTIDE SEQUENCE [LARGE SCALE GENOMIC DNA]</scope>
    <source>
        <strain evidence="4">ATCC 43595 / DSM 2588 / LMG 13176 / NBRC 15968 / NCIMB 11800 / UQM 2034</strain>
    </source>
</reference>
<feature type="region of interest" description="Disordered" evidence="1">
    <location>
        <begin position="51"/>
        <end position="136"/>
    </location>
</feature>
<feature type="compositionally biased region" description="Polar residues" evidence="1">
    <location>
        <begin position="75"/>
        <end position="98"/>
    </location>
</feature>
<accession>A0A979GWP2</accession>
<organism evidence="3 4">
    <name type="scientific">Chitinophaga pinensis (strain ATCC 43595 / DSM 2588 / LMG 13176 / NBRC 15968 / NCIMB 11800 / UQM 2034)</name>
    <dbReference type="NCBI Taxonomy" id="485918"/>
    <lineage>
        <taxon>Bacteria</taxon>
        <taxon>Pseudomonadati</taxon>
        <taxon>Bacteroidota</taxon>
        <taxon>Chitinophagia</taxon>
        <taxon>Chitinophagales</taxon>
        <taxon>Chitinophagaceae</taxon>
        <taxon>Chitinophaga</taxon>
    </lineage>
</organism>
<gene>
    <name evidence="3" type="ordered locus">Cpin_3183</name>
</gene>
<evidence type="ECO:0000256" key="1">
    <source>
        <dbReference type="SAM" id="MobiDB-lite"/>
    </source>
</evidence>
<feature type="chain" id="PRO_5037157000" evidence="2">
    <location>
        <begin position="46"/>
        <end position="267"/>
    </location>
</feature>
<feature type="compositionally biased region" description="Polar residues" evidence="1">
    <location>
        <begin position="51"/>
        <end position="64"/>
    </location>
</feature>
<keyword evidence="2" id="KW-0732">Signal</keyword>
<evidence type="ECO:0000256" key="2">
    <source>
        <dbReference type="SAM" id="SignalP"/>
    </source>
</evidence>
<dbReference type="KEGG" id="cpi:Cpin_3183"/>
<evidence type="ECO:0000313" key="4">
    <source>
        <dbReference type="Proteomes" id="UP000002215"/>
    </source>
</evidence>
<dbReference type="AlphaFoldDB" id="A0A979GWP2"/>
<feature type="compositionally biased region" description="Polar residues" evidence="1">
    <location>
        <begin position="108"/>
        <end position="120"/>
    </location>
</feature>
<dbReference type="EMBL" id="CP001699">
    <property type="protein sequence ID" value="ACU60650.1"/>
    <property type="molecule type" value="Genomic_DNA"/>
</dbReference>
<dbReference type="Proteomes" id="UP000002215">
    <property type="component" value="Chromosome"/>
</dbReference>
<sequence length="267" mass="29765">MCIINIKTKGFYQFTSQSINKYYNNRIMKYCLILMLTVICSNTHAQNTSPALNKTKVNQQNASPKITKAHPQLRSAATTNSQTSKHQPQSSLTTNSQVPKAPPATGKTAISGSAQANHSQPRTKEAASDNTTQIKMVRSTVNEEDRKFLTAEIRKFAKETFGNDSDKDIQEDQFKNAAEIFEFRLGAKPEDPAVIKRLLESSGPQVVQVLRSKFLKYFPQFKIVVLSAISTTGAPVGMEFHCMDGDSVSYYSETQKKWLKVLFSQPG</sequence>
<proteinExistence type="predicted"/>
<feature type="signal peptide" evidence="2">
    <location>
        <begin position="1"/>
        <end position="45"/>
    </location>
</feature>
<evidence type="ECO:0000313" key="3">
    <source>
        <dbReference type="EMBL" id="ACU60650.1"/>
    </source>
</evidence>